<proteinExistence type="predicted"/>
<organism evidence="1 2">
    <name type="scientific">Gordonia jinhuaensis</name>
    <dbReference type="NCBI Taxonomy" id="1517702"/>
    <lineage>
        <taxon>Bacteria</taxon>
        <taxon>Bacillati</taxon>
        <taxon>Actinomycetota</taxon>
        <taxon>Actinomycetes</taxon>
        <taxon>Mycobacteriales</taxon>
        <taxon>Gordoniaceae</taxon>
        <taxon>Gordonia</taxon>
    </lineage>
</organism>
<gene>
    <name evidence="1" type="ORF">GCM10011489_21180</name>
</gene>
<evidence type="ECO:0000313" key="2">
    <source>
        <dbReference type="Proteomes" id="UP000621454"/>
    </source>
</evidence>
<dbReference type="EMBL" id="BMGC01000013">
    <property type="protein sequence ID" value="GGB32800.1"/>
    <property type="molecule type" value="Genomic_DNA"/>
</dbReference>
<dbReference type="Proteomes" id="UP000621454">
    <property type="component" value="Unassembled WGS sequence"/>
</dbReference>
<name>A0A916WTG3_9ACTN</name>
<reference evidence="1" key="1">
    <citation type="journal article" date="2014" name="Int. J. Syst. Evol. Microbiol.">
        <title>Complete genome sequence of Corynebacterium casei LMG S-19264T (=DSM 44701T), isolated from a smear-ripened cheese.</title>
        <authorList>
            <consortium name="US DOE Joint Genome Institute (JGI-PGF)"/>
            <person name="Walter F."/>
            <person name="Albersmeier A."/>
            <person name="Kalinowski J."/>
            <person name="Ruckert C."/>
        </authorList>
    </citation>
    <scope>NUCLEOTIDE SEQUENCE</scope>
    <source>
        <strain evidence="1">CGMCC 1.12827</strain>
    </source>
</reference>
<protein>
    <recommendedName>
        <fullName evidence="3">3-methyladenine DNA glycosylase</fullName>
    </recommendedName>
</protein>
<evidence type="ECO:0008006" key="3">
    <source>
        <dbReference type="Google" id="ProtNLM"/>
    </source>
</evidence>
<keyword evidence="2" id="KW-1185">Reference proteome</keyword>
<sequence length="330" mass="36378">MTAAAGHTPTPTPSARVPGVEVMAVPENIGANEPTGIPGSAVSTLPAALWRERAAEHRRRIDELLDTHPPRLPDGSPHPVWSFLFTYYSFRRAALRTWHPGFGVVLCDAADYVSRRGYRRVAGTTDDIAVTVDVSMLRRRRDLLAYVHRLLSATAARPARLHCFGLHEWAMVYRTAEVRHDSVPLRLGSAGTDEVVESLPLRCTHFDAFRFFTDEAAPRNELPLEREGQIASEQPGCVHAGMDLYKWATKLSPLLPAELVADAFALALDLRELDMKASPYDLRDHGLEPIAIETTAGRAAYAREQERLAGRAAELRDGLLTACDALMAAE</sequence>
<evidence type="ECO:0000313" key="1">
    <source>
        <dbReference type="EMBL" id="GGB32800.1"/>
    </source>
</evidence>
<comment type="caution">
    <text evidence="1">The sequence shown here is derived from an EMBL/GenBank/DDBJ whole genome shotgun (WGS) entry which is preliminary data.</text>
</comment>
<reference evidence="1" key="2">
    <citation type="submission" date="2020-09" db="EMBL/GenBank/DDBJ databases">
        <authorList>
            <person name="Sun Q."/>
            <person name="Zhou Y."/>
        </authorList>
    </citation>
    <scope>NUCLEOTIDE SEQUENCE</scope>
    <source>
        <strain evidence="1">CGMCC 1.12827</strain>
    </source>
</reference>
<dbReference type="AlphaFoldDB" id="A0A916WTG3"/>
<accession>A0A916WTG3</accession>